<accession>A0A5A8CKT4</accession>
<proteinExistence type="predicted"/>
<keyword evidence="1 2" id="KW-0728">SH3 domain</keyword>
<dbReference type="InterPro" id="IPR035892">
    <property type="entry name" value="C2_domain_sf"/>
</dbReference>
<gene>
    <name evidence="5" type="ORF">FNF29_03163</name>
</gene>
<feature type="compositionally biased region" description="Low complexity" evidence="3">
    <location>
        <begin position="596"/>
        <end position="608"/>
    </location>
</feature>
<dbReference type="SMART" id="SM00326">
    <property type="entry name" value="SH3"/>
    <property type="match status" value="1"/>
</dbReference>
<sequence>MLRRRSWQDAVPGVANFDFVPSGAQQVRLRRGDRVLVLKEIGNGWVLGRNIAPDMPAIAVGLMPSGFVKLKQRLAAGTPAPLGTGPSPKPSAIRPPSGTDDDGLSASLAAWSAERRAQLRAGNAAGARQLGLSQGQLAETARLLEQEWRKGADGRILAESASRLVRAVGGVSGAPRPHSARTGRTAALSGKDLERAAELILEGLPEGSEAEDLSMMDMPCGEAVARALRHSDLGSRPAVVAGSAADLQAQLAVFSQAAGLAEPHRAHGGRFTDARRRALLENSAFVIAAVTDAARAAAGRVSAALAFLGSEEAASIDAGGGGGGGATLHRRGGHSAVSNQARLAAALARLPLHALRAVTAASAGGAAAPPEGMILPLPGLAAAVGVLPPEPLAGAAGGGGVVDVNLLTGALHAAAAADAAARGAAAVAAMGAQAAAGVLSAAGALPGPLRSPGRSLLAPAGLPASRRLTVDLVLDVTWVGITDPGADPVELYLSLWDSQANASVSQDWLVVAGGDADGGPLGSAAAPGSQRAPCQARFRGVPASLIEPGRTFVVIWGFRVGALKAEGKGTAEARRRRQAAEAVEVAEAAVGVAAGTAPPMAADGDAAQRMAPSAQTDALAGPPSHPGAAGKTGSAADAADGAAAAAAAALAILDGRNPNSQSRRPSAIASEGKEEGAASAIALYRRPVGCGVLALPSILSRAAPGTAATPDPMLLYRPAAHGGGGRASGPAPGASKSGASSSTASDLRFFGLHRALIAKQREAQRDVMRVAEASGPAASLLEAGGDFAVGIVADAVVAASSAARSRSPAAELARASRLRAAAAAHAAAAGFAGPAHLGAAAPGGDTGRSTVVLTLTRGSFAQDAKRAARNMQADSLGPVLCDEYRTAVFYHTNAPVFMDKLSLVFDPAMGHSPDDAHVLLSFWHASSTEAKTHCVSFSFFRLTDAEGVAAADGSHELLCFRPLAGLRPDDSFIIHTRVISKSLTSLPALHLLLRWRTAERQRLCAALGKLRHLPAARLLPCLHPLLSALSELLASLPVPSTLSADRVSALVASRNPAEARAAAAGASVEPLLAAPSLSRAAFCLLFRVLCAVLASGPLRAEACASLDSLLRHDLVCPGMHRVVLAAVCNALDTVALAALRDSSAALGQDTAAAAAATAGSWCPSGAPFG</sequence>
<dbReference type="PANTHER" id="PTHR45653">
    <property type="entry name" value="DEDICATOR OF CYTOKINESIS"/>
    <property type="match status" value="1"/>
</dbReference>
<dbReference type="InterPro" id="IPR027007">
    <property type="entry name" value="C2_DOCK-type_domain"/>
</dbReference>
<dbReference type="GO" id="GO:0005886">
    <property type="term" value="C:plasma membrane"/>
    <property type="evidence" value="ECO:0007669"/>
    <property type="project" value="TreeGrafter"/>
</dbReference>
<dbReference type="Gene3D" id="2.60.40.150">
    <property type="entry name" value="C2 domain"/>
    <property type="match status" value="1"/>
</dbReference>
<comment type="caution">
    <text evidence="5">The sequence shown here is derived from an EMBL/GenBank/DDBJ whole genome shotgun (WGS) entry which is preliminary data.</text>
</comment>
<dbReference type="AlphaFoldDB" id="A0A5A8CKT4"/>
<dbReference type="GO" id="GO:0007264">
    <property type="term" value="P:small GTPase-mediated signal transduction"/>
    <property type="evidence" value="ECO:0007669"/>
    <property type="project" value="InterPro"/>
</dbReference>
<protein>
    <recommendedName>
        <fullName evidence="4">SH3 domain-containing protein</fullName>
    </recommendedName>
</protein>
<feature type="domain" description="SH3" evidence="4">
    <location>
        <begin position="8"/>
        <end position="73"/>
    </location>
</feature>
<feature type="compositionally biased region" description="Low complexity" evidence="3">
    <location>
        <begin position="728"/>
        <end position="740"/>
    </location>
</feature>
<dbReference type="InterPro" id="IPR026791">
    <property type="entry name" value="DOCK"/>
</dbReference>
<feature type="region of interest" description="Disordered" evidence="3">
    <location>
        <begin position="714"/>
        <end position="740"/>
    </location>
</feature>
<dbReference type="InterPro" id="IPR001452">
    <property type="entry name" value="SH3_domain"/>
</dbReference>
<feature type="region of interest" description="Disordered" evidence="3">
    <location>
        <begin position="596"/>
        <end position="635"/>
    </location>
</feature>
<dbReference type="InterPro" id="IPR036028">
    <property type="entry name" value="SH3-like_dom_sf"/>
</dbReference>
<feature type="region of interest" description="Disordered" evidence="3">
    <location>
        <begin position="78"/>
        <end position="104"/>
    </location>
</feature>
<organism evidence="5 6">
    <name type="scientific">Cafeteria roenbergensis</name>
    <name type="common">Marine flagellate</name>
    <dbReference type="NCBI Taxonomy" id="33653"/>
    <lineage>
        <taxon>Eukaryota</taxon>
        <taxon>Sar</taxon>
        <taxon>Stramenopiles</taxon>
        <taxon>Bigyra</taxon>
        <taxon>Opalozoa</taxon>
        <taxon>Bicosoecida</taxon>
        <taxon>Cafeteriaceae</taxon>
        <taxon>Cafeteria</taxon>
    </lineage>
</organism>
<evidence type="ECO:0000256" key="3">
    <source>
        <dbReference type="SAM" id="MobiDB-lite"/>
    </source>
</evidence>
<name>A0A5A8CKT4_CAFRO</name>
<evidence type="ECO:0000256" key="1">
    <source>
        <dbReference type="ARBA" id="ARBA00022443"/>
    </source>
</evidence>
<dbReference type="Pfam" id="PF14429">
    <property type="entry name" value="DOCK-C2"/>
    <property type="match status" value="1"/>
</dbReference>
<evidence type="ECO:0000259" key="4">
    <source>
        <dbReference type="PROSITE" id="PS50002"/>
    </source>
</evidence>
<dbReference type="PANTHER" id="PTHR45653:SF10">
    <property type="entry name" value="MYOBLAST CITY, ISOFORM B"/>
    <property type="match status" value="1"/>
</dbReference>
<dbReference type="Gene3D" id="2.30.30.40">
    <property type="entry name" value="SH3 Domains"/>
    <property type="match status" value="1"/>
</dbReference>
<dbReference type="PROSITE" id="PS50002">
    <property type="entry name" value="SH3"/>
    <property type="match status" value="1"/>
</dbReference>
<evidence type="ECO:0000256" key="2">
    <source>
        <dbReference type="PROSITE-ProRule" id="PRU00192"/>
    </source>
</evidence>
<dbReference type="SUPFAM" id="SSF50044">
    <property type="entry name" value="SH3-domain"/>
    <property type="match status" value="1"/>
</dbReference>
<dbReference type="CDD" id="cd00174">
    <property type="entry name" value="SH3"/>
    <property type="match status" value="1"/>
</dbReference>
<dbReference type="EMBL" id="VLTN01000016">
    <property type="protein sequence ID" value="KAA0153348.1"/>
    <property type="molecule type" value="Genomic_DNA"/>
</dbReference>
<dbReference type="GO" id="GO:0005737">
    <property type="term" value="C:cytoplasm"/>
    <property type="evidence" value="ECO:0007669"/>
    <property type="project" value="TreeGrafter"/>
</dbReference>
<dbReference type="Proteomes" id="UP000323011">
    <property type="component" value="Unassembled WGS sequence"/>
</dbReference>
<dbReference type="GO" id="GO:0005085">
    <property type="term" value="F:guanyl-nucleotide exchange factor activity"/>
    <property type="evidence" value="ECO:0007669"/>
    <property type="project" value="InterPro"/>
</dbReference>
<dbReference type="GO" id="GO:0031267">
    <property type="term" value="F:small GTPase binding"/>
    <property type="evidence" value="ECO:0007669"/>
    <property type="project" value="TreeGrafter"/>
</dbReference>
<evidence type="ECO:0000313" key="5">
    <source>
        <dbReference type="EMBL" id="KAA0153348.1"/>
    </source>
</evidence>
<reference evidence="5 6" key="1">
    <citation type="submission" date="2019-07" db="EMBL/GenBank/DDBJ databases">
        <title>Genomes of Cafeteria roenbergensis.</title>
        <authorList>
            <person name="Fischer M.G."/>
            <person name="Hackl T."/>
            <person name="Roman M."/>
        </authorList>
    </citation>
    <scope>NUCLEOTIDE SEQUENCE [LARGE SCALE GENOMIC DNA]</scope>
    <source>
        <strain evidence="5 6">BVI</strain>
    </source>
</reference>
<evidence type="ECO:0000313" key="6">
    <source>
        <dbReference type="Proteomes" id="UP000323011"/>
    </source>
</evidence>
<keyword evidence="6" id="KW-1185">Reference proteome</keyword>